<evidence type="ECO:0008006" key="4">
    <source>
        <dbReference type="Google" id="ProtNLM"/>
    </source>
</evidence>
<feature type="compositionally biased region" description="Basic and acidic residues" evidence="1">
    <location>
        <begin position="118"/>
        <end position="127"/>
    </location>
</feature>
<sequence length="162" mass="17547">MTYLPGAGIFGNLGAIDKLVKGLGALKVGQQFLDQMKNAPSLVKVREVNGTDELPHQRQVDGGVEGGNPVAAGKQGKHVIGHKNNNQSKEKGEKKNTWTEGTNGVPETQEGWMNGEDVPDRNGEFGTVKEYDTGKVVGSEGETWIKVHTDRYGNIHGYPIHK</sequence>
<evidence type="ECO:0000256" key="1">
    <source>
        <dbReference type="SAM" id="MobiDB-lite"/>
    </source>
</evidence>
<organism evidence="2 3">
    <name type="scientific">Enterococcus larvae</name>
    <dbReference type="NCBI Taxonomy" id="2794352"/>
    <lineage>
        <taxon>Bacteria</taxon>
        <taxon>Bacillati</taxon>
        <taxon>Bacillota</taxon>
        <taxon>Bacilli</taxon>
        <taxon>Lactobacillales</taxon>
        <taxon>Enterococcaceae</taxon>
        <taxon>Enterococcus</taxon>
    </lineage>
</organism>
<feature type="compositionally biased region" description="Basic and acidic residues" evidence="1">
    <location>
        <begin position="88"/>
        <end position="97"/>
    </location>
</feature>
<keyword evidence="3" id="KW-1185">Reference proteome</keyword>
<gene>
    <name evidence="2" type="ORF">I6N96_09925</name>
</gene>
<reference evidence="2 3" key="1">
    <citation type="submission" date="2020-12" db="EMBL/GenBank/DDBJ databases">
        <title>Vagococcus allomyrinae sp. nov. and Enterococcus lavae sp. nov., isolated from the larvae of Allomyrina dichotoma.</title>
        <authorList>
            <person name="Lee S.D."/>
        </authorList>
    </citation>
    <scope>NUCLEOTIDE SEQUENCE [LARGE SCALE GENOMIC DNA]</scope>
    <source>
        <strain evidence="2 3">BWM-S5</strain>
    </source>
</reference>
<dbReference type="EMBL" id="JAEDXU010000004">
    <property type="protein sequence ID" value="MBP1046605.1"/>
    <property type="molecule type" value="Genomic_DNA"/>
</dbReference>
<protein>
    <recommendedName>
        <fullName evidence="4">Transposase</fullName>
    </recommendedName>
</protein>
<accession>A0ABS4CJ08</accession>
<evidence type="ECO:0000313" key="3">
    <source>
        <dbReference type="Proteomes" id="UP000673375"/>
    </source>
</evidence>
<feature type="region of interest" description="Disordered" evidence="1">
    <location>
        <begin position="55"/>
        <end position="127"/>
    </location>
</feature>
<proteinExistence type="predicted"/>
<evidence type="ECO:0000313" key="2">
    <source>
        <dbReference type="EMBL" id="MBP1046605.1"/>
    </source>
</evidence>
<name>A0ABS4CJ08_9ENTE</name>
<dbReference type="Proteomes" id="UP000673375">
    <property type="component" value="Unassembled WGS sequence"/>
</dbReference>
<dbReference type="RefSeq" id="WP_209557398.1">
    <property type="nucleotide sequence ID" value="NZ_JAEDXU010000004.1"/>
</dbReference>
<comment type="caution">
    <text evidence="2">The sequence shown here is derived from an EMBL/GenBank/DDBJ whole genome shotgun (WGS) entry which is preliminary data.</text>
</comment>